<name>A0A1L5NEB4_9HYPH</name>
<sequence length="55" mass="6163">MGSGHASFARVSHVRSWPHMKDVAKNMRDAYSLDYVFQRITISKPSASTSAKHDV</sequence>
<dbReference type="EMBL" id="CP017101">
    <property type="protein sequence ID" value="APO66233.1"/>
    <property type="molecule type" value="Genomic_DNA"/>
</dbReference>
<organism evidence="1 2">
    <name type="scientific">Rhizobium gallicum</name>
    <dbReference type="NCBI Taxonomy" id="56730"/>
    <lineage>
        <taxon>Bacteria</taxon>
        <taxon>Pseudomonadati</taxon>
        <taxon>Pseudomonadota</taxon>
        <taxon>Alphaproteobacteria</taxon>
        <taxon>Hyphomicrobiales</taxon>
        <taxon>Rhizobiaceae</taxon>
        <taxon>Rhizobium/Agrobacterium group</taxon>
        <taxon>Rhizobium</taxon>
    </lineage>
</organism>
<gene>
    <name evidence="1" type="ORF">IE4872_CH00570</name>
</gene>
<proteinExistence type="predicted"/>
<reference evidence="1 2" key="1">
    <citation type="submission" date="2016-09" db="EMBL/GenBank/DDBJ databases">
        <title>The complete genome sequences of Rhizobium gallicum, symbiovars gallicum and phaseoli, symbionts associated to common bean (Phaseolus vulgaris).</title>
        <authorList>
            <person name="Bustos P."/>
            <person name="Santamaria R.I."/>
            <person name="Perez-Carrascal O.M."/>
            <person name="Juarez S."/>
            <person name="Lozano L."/>
            <person name="Martinez-Flores I."/>
            <person name="Martinez-Romero E."/>
            <person name="Cevallos M."/>
            <person name="Romero D."/>
            <person name="Davila G."/>
            <person name="Gonzalez V."/>
        </authorList>
    </citation>
    <scope>NUCLEOTIDE SEQUENCE [LARGE SCALE GENOMIC DNA]</scope>
    <source>
        <strain evidence="1 2">IE4872</strain>
    </source>
</reference>
<accession>A0A1L5NEB4</accession>
<protein>
    <submittedName>
        <fullName evidence="1">Uncharacterized protein</fullName>
    </submittedName>
</protein>
<evidence type="ECO:0000313" key="2">
    <source>
        <dbReference type="Proteomes" id="UP000184749"/>
    </source>
</evidence>
<dbReference type="Proteomes" id="UP000184749">
    <property type="component" value="Chromosome"/>
</dbReference>
<evidence type="ECO:0000313" key="1">
    <source>
        <dbReference type="EMBL" id="APO66233.1"/>
    </source>
</evidence>
<dbReference type="AlphaFoldDB" id="A0A1L5NEB4"/>